<feature type="transmembrane region" description="Helical" evidence="1">
    <location>
        <begin position="117"/>
        <end position="134"/>
    </location>
</feature>
<dbReference type="PANTHER" id="PTHR37891:SF1">
    <property type="entry name" value="OS06G0113900 PROTEIN"/>
    <property type="match status" value="1"/>
</dbReference>
<comment type="caution">
    <text evidence="2">The sequence shown here is derived from an EMBL/GenBank/DDBJ whole genome shotgun (WGS) entry which is preliminary data.</text>
</comment>
<feature type="transmembrane region" description="Helical" evidence="1">
    <location>
        <begin position="146"/>
        <end position="165"/>
    </location>
</feature>
<keyword evidence="1" id="KW-0812">Transmembrane</keyword>
<feature type="transmembrane region" description="Helical" evidence="1">
    <location>
        <begin position="370"/>
        <end position="387"/>
    </location>
</feature>
<dbReference type="PANTHER" id="PTHR37891">
    <property type="entry name" value="OS06G0113900 PROTEIN"/>
    <property type="match status" value="1"/>
</dbReference>
<dbReference type="EMBL" id="PNBA02000012">
    <property type="protein sequence ID" value="KAG6405957.1"/>
    <property type="molecule type" value="Genomic_DNA"/>
</dbReference>
<feature type="transmembrane region" description="Helical" evidence="1">
    <location>
        <begin position="171"/>
        <end position="190"/>
    </location>
</feature>
<dbReference type="Proteomes" id="UP000298416">
    <property type="component" value="Unassembled WGS sequence"/>
</dbReference>
<feature type="transmembrane region" description="Helical" evidence="1">
    <location>
        <begin position="39"/>
        <end position="64"/>
    </location>
</feature>
<keyword evidence="1" id="KW-1133">Transmembrane helix</keyword>
<feature type="transmembrane region" description="Helical" evidence="1">
    <location>
        <begin position="461"/>
        <end position="480"/>
    </location>
</feature>
<organism evidence="2">
    <name type="scientific">Salvia splendens</name>
    <name type="common">Scarlet sage</name>
    <dbReference type="NCBI Taxonomy" id="180675"/>
    <lineage>
        <taxon>Eukaryota</taxon>
        <taxon>Viridiplantae</taxon>
        <taxon>Streptophyta</taxon>
        <taxon>Embryophyta</taxon>
        <taxon>Tracheophyta</taxon>
        <taxon>Spermatophyta</taxon>
        <taxon>Magnoliopsida</taxon>
        <taxon>eudicotyledons</taxon>
        <taxon>Gunneridae</taxon>
        <taxon>Pentapetalae</taxon>
        <taxon>asterids</taxon>
        <taxon>lamiids</taxon>
        <taxon>Lamiales</taxon>
        <taxon>Lamiaceae</taxon>
        <taxon>Nepetoideae</taxon>
        <taxon>Mentheae</taxon>
        <taxon>Salviinae</taxon>
        <taxon>Salvia</taxon>
        <taxon>Salvia subgen. Calosphace</taxon>
        <taxon>core Calosphace</taxon>
    </lineage>
</organism>
<evidence type="ECO:0000313" key="3">
    <source>
        <dbReference type="Proteomes" id="UP000298416"/>
    </source>
</evidence>
<feature type="transmembrane region" description="Helical" evidence="1">
    <location>
        <begin position="305"/>
        <end position="327"/>
    </location>
</feature>
<evidence type="ECO:0000313" key="2">
    <source>
        <dbReference type="EMBL" id="KAG6405957.1"/>
    </source>
</evidence>
<keyword evidence="1" id="KW-0472">Membrane</keyword>
<name>A0A8X8ZI77_SALSN</name>
<gene>
    <name evidence="2" type="ORF">SASPL_133551</name>
</gene>
<feature type="transmembrane region" description="Helical" evidence="1">
    <location>
        <begin position="399"/>
        <end position="419"/>
    </location>
</feature>
<proteinExistence type="predicted"/>
<sequence>MASEISSSEGKQKPMMAEEAAGIGIVMAREEKPTNVEILLWYMYEFCSYFIHTVLIPIVFPLIISQTVSAPPEPKQGWFISFKGLNCSKNQMQIYVALVQRQIKVGGMRFSPLEWTSISWITGLLLSSPLLYLVALRLDHGRHHQLIAAAATGLGSLFCLPSGFLKKPWIFPPYVAVIMAATAVVGASHARHLGLMITGFTGPSIPKHHFPDRRSFASWLSLHSTAAGCLGATVISSFTYHILNRADHFTALWVVSIFSGLKWGSGMIHVLSTSRIAAETASFPRHNNNNNIFLIFKYSHAAKGLIGVFMSSFIGMCVFGGGLLYAIGYICVEKQNVLYLWLMYFLLPMFSIPLMYPLQQLLKLDAEKMQLLGFMMSIFTSGFGFYYRDSAWGESHLFFFAAVQGTSAGLMHAFGRVLWLDCSPRGREGAFSVWYSWARMVGACAGFGLATAMPGDIGKSFGVSFCAGVVGMIVVIFGNISSLGGAEEAGHVVKSEHSFEMDGFEDESIDA</sequence>
<feature type="transmembrane region" description="Helical" evidence="1">
    <location>
        <begin position="339"/>
        <end position="358"/>
    </location>
</feature>
<dbReference type="AlphaFoldDB" id="A0A8X8ZI77"/>
<feature type="transmembrane region" description="Helical" evidence="1">
    <location>
        <begin position="431"/>
        <end position="449"/>
    </location>
</feature>
<evidence type="ECO:0000256" key="1">
    <source>
        <dbReference type="SAM" id="Phobius"/>
    </source>
</evidence>
<accession>A0A8X8ZI77</accession>
<keyword evidence="3" id="KW-1185">Reference proteome</keyword>
<feature type="transmembrane region" description="Helical" evidence="1">
    <location>
        <begin position="249"/>
        <end position="271"/>
    </location>
</feature>
<reference evidence="2" key="1">
    <citation type="submission" date="2018-01" db="EMBL/GenBank/DDBJ databases">
        <authorList>
            <person name="Mao J.F."/>
        </authorList>
    </citation>
    <scope>NUCLEOTIDE SEQUENCE</scope>
    <source>
        <strain evidence="2">Huo1</strain>
        <tissue evidence="2">Leaf</tissue>
    </source>
</reference>
<feature type="transmembrane region" description="Helical" evidence="1">
    <location>
        <begin position="216"/>
        <end position="243"/>
    </location>
</feature>
<reference evidence="2" key="2">
    <citation type="submission" date="2020-08" db="EMBL/GenBank/DDBJ databases">
        <title>Plant Genome Project.</title>
        <authorList>
            <person name="Zhang R.-G."/>
        </authorList>
    </citation>
    <scope>NUCLEOTIDE SEQUENCE</scope>
    <source>
        <strain evidence="2">Huo1</strain>
        <tissue evidence="2">Leaf</tissue>
    </source>
</reference>
<protein>
    <submittedName>
        <fullName evidence="2">Uncharacterized protein</fullName>
    </submittedName>
</protein>